<protein>
    <submittedName>
        <fullName evidence="1">Uncharacterized protein</fullName>
    </submittedName>
</protein>
<organism evidence="1 2">
    <name type="scientific">Mycobacterium kansasii</name>
    <dbReference type="NCBI Taxonomy" id="1768"/>
    <lineage>
        <taxon>Bacteria</taxon>
        <taxon>Bacillati</taxon>
        <taxon>Actinomycetota</taxon>
        <taxon>Actinomycetes</taxon>
        <taxon>Mycobacteriales</taxon>
        <taxon>Mycobacteriaceae</taxon>
        <taxon>Mycobacterium</taxon>
    </lineage>
</organism>
<comment type="caution">
    <text evidence="1">The sequence shown here is derived from an EMBL/GenBank/DDBJ whole genome shotgun (WGS) entry which is preliminary data.</text>
</comment>
<accession>A0A1V3XLK0</accession>
<reference evidence="1 2" key="1">
    <citation type="submission" date="2017-02" db="EMBL/GenBank/DDBJ databases">
        <title>Complete genome sequences of Mycobacterium kansasii strains isolated from rhesus macaques.</title>
        <authorList>
            <person name="Panda A."/>
            <person name="Nagaraj S."/>
            <person name="Zhao X."/>
            <person name="Tettelin H."/>
            <person name="Detolla L.J."/>
        </authorList>
    </citation>
    <scope>NUCLEOTIDE SEQUENCE [LARGE SCALE GENOMIC DNA]</scope>
    <source>
        <strain evidence="1 2">11-3469</strain>
    </source>
</reference>
<evidence type="ECO:0000313" key="1">
    <source>
        <dbReference type="EMBL" id="OOK80097.1"/>
    </source>
</evidence>
<dbReference type="EMBL" id="MVBN01000002">
    <property type="protein sequence ID" value="OOK80097.1"/>
    <property type="molecule type" value="Genomic_DNA"/>
</dbReference>
<name>A0A1V3XLK0_MYCKA</name>
<dbReference type="AlphaFoldDB" id="A0A1V3XLK0"/>
<proteinExistence type="predicted"/>
<gene>
    <name evidence="1" type="ORF">BZL29_2050</name>
</gene>
<evidence type="ECO:0000313" key="2">
    <source>
        <dbReference type="Proteomes" id="UP000188532"/>
    </source>
</evidence>
<sequence length="44" mass="4976">MLFVESLRPAIARACRRRLSRSSSVCCQSSALVMRLSYILDCLL</sequence>
<dbReference type="Proteomes" id="UP000188532">
    <property type="component" value="Unassembled WGS sequence"/>
</dbReference>